<reference evidence="2 3" key="1">
    <citation type="submission" date="2019-03" db="EMBL/GenBank/DDBJ databases">
        <title>Genomic Encyclopedia of Type Strains, Phase III (KMG-III): the genomes of soil and plant-associated and newly described type strains.</title>
        <authorList>
            <person name="Whitman W."/>
        </authorList>
    </citation>
    <scope>NUCLEOTIDE SEQUENCE [LARGE SCALE GENOMIC DNA]</scope>
    <source>
        <strain evidence="2 3">VKM Ac-2570</strain>
    </source>
</reference>
<dbReference type="AlphaFoldDB" id="A0A4R7ZJB3"/>
<sequence length="189" mass="20026">MRIPLSVAGLLFLLYPALRPWEDESTTAGASAAMGSTAWIIAHLCAMIGFILVAVALLQINRTAAIVFWIGAGLTLPYYGAEDFGLHAIAGQSNLLDLAESVRYNPFAMTLFGAGLLTIAAAGVLVAVRLRTVPAILFGAGFVLFLPQFFGPPVARIAHGVLLAVGCVWLAWTAKRTEAVHTPEQHATI</sequence>
<comment type="caution">
    <text evidence="2">The sequence shown here is derived from an EMBL/GenBank/DDBJ whole genome shotgun (WGS) entry which is preliminary data.</text>
</comment>
<feature type="transmembrane region" description="Helical" evidence="1">
    <location>
        <begin position="157"/>
        <end position="174"/>
    </location>
</feature>
<feature type="transmembrane region" description="Helical" evidence="1">
    <location>
        <begin position="135"/>
        <end position="151"/>
    </location>
</feature>
<evidence type="ECO:0000313" key="3">
    <source>
        <dbReference type="Proteomes" id="UP000295447"/>
    </source>
</evidence>
<protein>
    <recommendedName>
        <fullName evidence="4">DUF998 domain-containing protein</fullName>
    </recommendedName>
</protein>
<feature type="transmembrane region" description="Helical" evidence="1">
    <location>
        <begin position="36"/>
        <end position="57"/>
    </location>
</feature>
<dbReference type="Proteomes" id="UP000295447">
    <property type="component" value="Unassembled WGS sequence"/>
</dbReference>
<dbReference type="RefSeq" id="WP_134120917.1">
    <property type="nucleotide sequence ID" value="NZ_SODF01000002.1"/>
</dbReference>
<gene>
    <name evidence="2" type="ORF">EV650_4431</name>
</gene>
<feature type="transmembrane region" description="Helical" evidence="1">
    <location>
        <begin position="107"/>
        <end position="128"/>
    </location>
</feature>
<evidence type="ECO:0008006" key="4">
    <source>
        <dbReference type="Google" id="ProtNLM"/>
    </source>
</evidence>
<dbReference type="OrthoDB" id="8224664at2"/>
<keyword evidence="1" id="KW-1133">Transmembrane helix</keyword>
<feature type="transmembrane region" description="Helical" evidence="1">
    <location>
        <begin position="64"/>
        <end position="81"/>
    </location>
</feature>
<keyword evidence="3" id="KW-1185">Reference proteome</keyword>
<organism evidence="2 3">
    <name type="scientific">Kribbella kalugense</name>
    <dbReference type="NCBI Taxonomy" id="2512221"/>
    <lineage>
        <taxon>Bacteria</taxon>
        <taxon>Bacillati</taxon>
        <taxon>Actinomycetota</taxon>
        <taxon>Actinomycetes</taxon>
        <taxon>Propionibacteriales</taxon>
        <taxon>Kribbellaceae</taxon>
        <taxon>Kribbella</taxon>
    </lineage>
</organism>
<keyword evidence="1" id="KW-0812">Transmembrane</keyword>
<proteinExistence type="predicted"/>
<accession>A0A4R7ZJB3</accession>
<dbReference type="EMBL" id="SODF01000002">
    <property type="protein sequence ID" value="TDW17853.1"/>
    <property type="molecule type" value="Genomic_DNA"/>
</dbReference>
<keyword evidence="1" id="KW-0472">Membrane</keyword>
<name>A0A4R7ZJB3_9ACTN</name>
<evidence type="ECO:0000256" key="1">
    <source>
        <dbReference type="SAM" id="Phobius"/>
    </source>
</evidence>
<evidence type="ECO:0000313" key="2">
    <source>
        <dbReference type="EMBL" id="TDW17853.1"/>
    </source>
</evidence>